<reference evidence="1" key="1">
    <citation type="submission" date="2018-05" db="EMBL/GenBank/DDBJ databases">
        <authorList>
            <person name="Lanie J.A."/>
            <person name="Ng W.-L."/>
            <person name="Kazmierczak K.M."/>
            <person name="Andrzejewski T.M."/>
            <person name="Davidsen T.M."/>
            <person name="Wayne K.J."/>
            <person name="Tettelin H."/>
            <person name="Glass J.I."/>
            <person name="Rusch D."/>
            <person name="Podicherti R."/>
            <person name="Tsui H.-C.T."/>
            <person name="Winkler M.E."/>
        </authorList>
    </citation>
    <scope>NUCLEOTIDE SEQUENCE</scope>
</reference>
<organism evidence="1">
    <name type="scientific">marine metagenome</name>
    <dbReference type="NCBI Taxonomy" id="408172"/>
    <lineage>
        <taxon>unclassified sequences</taxon>
        <taxon>metagenomes</taxon>
        <taxon>ecological metagenomes</taxon>
    </lineage>
</organism>
<dbReference type="EMBL" id="UINC01058332">
    <property type="protein sequence ID" value="SVB80466.1"/>
    <property type="molecule type" value="Genomic_DNA"/>
</dbReference>
<gene>
    <name evidence="1" type="ORF">METZ01_LOCUS233320</name>
</gene>
<evidence type="ECO:0000313" key="1">
    <source>
        <dbReference type="EMBL" id="SVB80466.1"/>
    </source>
</evidence>
<dbReference type="AlphaFoldDB" id="A0A382GZF1"/>
<protein>
    <submittedName>
        <fullName evidence="1">Uncharacterized protein</fullName>
    </submittedName>
</protein>
<accession>A0A382GZF1</accession>
<name>A0A382GZF1_9ZZZZ</name>
<sequence length="57" mass="6312">MLPIPQRVVGIPADSIFTIRAPPKRLFTDQTKGDTTSPTMIGEHMKRAFLSAFVLGR</sequence>
<proteinExistence type="predicted"/>